<keyword evidence="3 8" id="KW-0812">Transmembrane</keyword>
<evidence type="ECO:0000256" key="2">
    <source>
        <dbReference type="ARBA" id="ARBA00022475"/>
    </source>
</evidence>
<sequence>MDDGAERDEGKARRKQDDREGREVLDRLKHTAFDGSVDISPGTLSARDARRVMDFALRLGQELFLCGFDTHAIESSVIAVSTQLGLNHLEIDITARTIHLQYAPPRAAPASMMRVTRTGADPRDLRRMAALHRLVNHVVAGHLDVRRAADALRRIQATPPFWPWWARTAGGGVLAASVTLQVGGSVGAALTAVAVLTACDRTGWLLLRYAVPFFFVIATQAAVAVGLGIVLFQTGLINPYSTAVLAANLVVLLPIVPLMALPQDGITGYSLMAATRAVNVTTALAGMAAGVVTVAVLVDEATADLYAPRIDHAALPVWAGLLVSAIGALGNCVSMGGTRRLLPVALAAGVLGGTVNMAMAQVVHVPAFAVFCAATALGVAAAVFSPALRVPSAAVIVPGAAGALLPSLQVYESLTQLSVGRDGAGTAALLALLSTAAIGVGVVAGNLIGNALTRLANRWRPRSGPVRTTASRSL</sequence>
<feature type="transmembrane region" description="Helical" evidence="8">
    <location>
        <begin position="273"/>
        <end position="298"/>
    </location>
</feature>
<dbReference type="InterPro" id="IPR010619">
    <property type="entry name" value="ThrE-like_N"/>
</dbReference>
<evidence type="ECO:0000256" key="3">
    <source>
        <dbReference type="ARBA" id="ARBA00022692"/>
    </source>
</evidence>
<evidence type="ECO:0000256" key="1">
    <source>
        <dbReference type="ARBA" id="ARBA00004651"/>
    </source>
</evidence>
<dbReference type="Pfam" id="PF06738">
    <property type="entry name" value="ThrE"/>
    <property type="match status" value="1"/>
</dbReference>
<feature type="transmembrane region" description="Helical" evidence="8">
    <location>
        <begin position="390"/>
        <end position="408"/>
    </location>
</feature>
<dbReference type="EMBL" id="BMVC01000022">
    <property type="protein sequence ID" value="GHD15074.1"/>
    <property type="molecule type" value="Genomic_DNA"/>
</dbReference>
<dbReference type="GO" id="GO:0015744">
    <property type="term" value="P:succinate transport"/>
    <property type="evidence" value="ECO:0007669"/>
    <property type="project" value="TreeGrafter"/>
</dbReference>
<reference evidence="10" key="1">
    <citation type="journal article" date="2014" name="Int. J. Syst. Evol. Microbiol.">
        <title>Complete genome sequence of Corynebacterium casei LMG S-19264T (=DSM 44701T), isolated from a smear-ripened cheese.</title>
        <authorList>
            <consortium name="US DOE Joint Genome Institute (JGI-PGF)"/>
            <person name="Walter F."/>
            <person name="Albersmeier A."/>
            <person name="Kalinowski J."/>
            <person name="Ruckert C."/>
        </authorList>
    </citation>
    <scope>NUCLEOTIDE SEQUENCE</scope>
    <source>
        <strain evidence="10">JCM 4637</strain>
    </source>
</reference>
<organism evidence="10 11">
    <name type="scientific">Streptomyces finlayi</name>
    <dbReference type="NCBI Taxonomy" id="67296"/>
    <lineage>
        <taxon>Bacteria</taxon>
        <taxon>Bacillati</taxon>
        <taxon>Actinomycetota</taxon>
        <taxon>Actinomycetes</taxon>
        <taxon>Kitasatosporales</taxon>
        <taxon>Streptomycetaceae</taxon>
        <taxon>Streptomyces</taxon>
    </lineage>
</organism>
<dbReference type="GO" id="GO:0005886">
    <property type="term" value="C:plasma membrane"/>
    <property type="evidence" value="ECO:0007669"/>
    <property type="project" value="UniProtKB-SubCell"/>
</dbReference>
<evidence type="ECO:0000256" key="5">
    <source>
        <dbReference type="ARBA" id="ARBA00023136"/>
    </source>
</evidence>
<dbReference type="InterPro" id="IPR050539">
    <property type="entry name" value="ThrE_Dicarb/AminoAcid_Exp"/>
</dbReference>
<feature type="compositionally biased region" description="Basic and acidic residues" evidence="7">
    <location>
        <begin position="7"/>
        <end position="21"/>
    </location>
</feature>
<dbReference type="PANTHER" id="PTHR34390">
    <property type="entry name" value="UPF0442 PROTEIN YJJB-RELATED"/>
    <property type="match status" value="1"/>
</dbReference>
<feature type="transmembrane region" description="Helical" evidence="8">
    <location>
        <begin position="178"/>
        <end position="199"/>
    </location>
</feature>
<feature type="domain" description="Threonine/serine exporter-like N-terminal" evidence="9">
    <location>
        <begin position="54"/>
        <end position="297"/>
    </location>
</feature>
<keyword evidence="2" id="KW-1003">Cell membrane</keyword>
<feature type="transmembrane region" description="Helical" evidence="8">
    <location>
        <begin position="365"/>
        <end position="383"/>
    </location>
</feature>
<comment type="similarity">
    <text evidence="6">Belongs to the ThrE exporter (TC 2.A.79) family.</text>
</comment>
<evidence type="ECO:0000256" key="6">
    <source>
        <dbReference type="ARBA" id="ARBA00034125"/>
    </source>
</evidence>
<comment type="subcellular location">
    <subcellularLocation>
        <location evidence="1">Cell membrane</location>
        <topology evidence="1">Multi-pass membrane protein</topology>
    </subcellularLocation>
</comment>
<keyword evidence="4 8" id="KW-1133">Transmembrane helix</keyword>
<dbReference type="AlphaFoldDB" id="A0A919CEH0"/>
<comment type="caution">
    <text evidence="10">The sequence shown here is derived from an EMBL/GenBank/DDBJ whole genome shotgun (WGS) entry which is preliminary data.</text>
</comment>
<dbReference type="RefSeq" id="WP_189826441.1">
    <property type="nucleotide sequence ID" value="NZ_BMVC01000022.1"/>
</dbReference>
<feature type="transmembrane region" description="Helical" evidence="8">
    <location>
        <begin position="428"/>
        <end position="452"/>
    </location>
</feature>
<keyword evidence="5 8" id="KW-0472">Membrane</keyword>
<reference evidence="10" key="2">
    <citation type="submission" date="2020-09" db="EMBL/GenBank/DDBJ databases">
        <authorList>
            <person name="Sun Q."/>
            <person name="Ohkuma M."/>
        </authorList>
    </citation>
    <scope>NUCLEOTIDE SEQUENCE</scope>
    <source>
        <strain evidence="10">JCM 4637</strain>
    </source>
</reference>
<evidence type="ECO:0000256" key="7">
    <source>
        <dbReference type="SAM" id="MobiDB-lite"/>
    </source>
</evidence>
<evidence type="ECO:0000259" key="9">
    <source>
        <dbReference type="Pfam" id="PF06738"/>
    </source>
</evidence>
<proteinExistence type="inferred from homology"/>
<evidence type="ECO:0000256" key="8">
    <source>
        <dbReference type="SAM" id="Phobius"/>
    </source>
</evidence>
<feature type="transmembrane region" description="Helical" evidence="8">
    <location>
        <begin position="240"/>
        <end position="261"/>
    </location>
</feature>
<protein>
    <recommendedName>
        <fullName evidence="9">Threonine/serine exporter-like N-terminal domain-containing protein</fullName>
    </recommendedName>
</protein>
<dbReference type="GO" id="GO:0022857">
    <property type="term" value="F:transmembrane transporter activity"/>
    <property type="evidence" value="ECO:0007669"/>
    <property type="project" value="InterPro"/>
</dbReference>
<feature type="region of interest" description="Disordered" evidence="7">
    <location>
        <begin position="1"/>
        <end position="21"/>
    </location>
</feature>
<dbReference type="Proteomes" id="UP000638353">
    <property type="component" value="Unassembled WGS sequence"/>
</dbReference>
<name>A0A919CEH0_9ACTN</name>
<feature type="transmembrane region" description="Helical" evidence="8">
    <location>
        <begin position="310"/>
        <end position="329"/>
    </location>
</feature>
<accession>A0A919CEH0</accession>
<evidence type="ECO:0000313" key="10">
    <source>
        <dbReference type="EMBL" id="GHD15074.1"/>
    </source>
</evidence>
<gene>
    <name evidence="10" type="ORF">GCM10010334_74780</name>
</gene>
<feature type="transmembrane region" description="Helical" evidence="8">
    <location>
        <begin position="341"/>
        <end position="359"/>
    </location>
</feature>
<evidence type="ECO:0000256" key="4">
    <source>
        <dbReference type="ARBA" id="ARBA00022989"/>
    </source>
</evidence>
<feature type="transmembrane region" description="Helical" evidence="8">
    <location>
        <begin position="211"/>
        <end position="234"/>
    </location>
</feature>
<evidence type="ECO:0000313" key="11">
    <source>
        <dbReference type="Proteomes" id="UP000638353"/>
    </source>
</evidence>